<dbReference type="PANTHER" id="PTHR13109:SF7">
    <property type="entry name" value="NEUROCHONDRIN"/>
    <property type="match status" value="1"/>
</dbReference>
<feature type="compositionally biased region" description="Basic and acidic residues" evidence="3">
    <location>
        <begin position="8"/>
        <end position="20"/>
    </location>
</feature>
<evidence type="ECO:0000313" key="5">
    <source>
        <dbReference type="Proteomes" id="UP000261520"/>
    </source>
</evidence>
<dbReference type="GO" id="GO:0030425">
    <property type="term" value="C:dendrite"/>
    <property type="evidence" value="ECO:0007669"/>
    <property type="project" value="TreeGrafter"/>
</dbReference>
<name>A0A3B4BKN3_9GOBI</name>
<dbReference type="InterPro" id="IPR008709">
    <property type="entry name" value="Neurochondrin"/>
</dbReference>
<keyword evidence="5" id="KW-1185">Reference proteome</keyword>
<dbReference type="PANTHER" id="PTHR13109">
    <property type="entry name" value="NEUROCHONDRIN"/>
    <property type="match status" value="1"/>
</dbReference>
<evidence type="ECO:0000313" key="4">
    <source>
        <dbReference type="Ensembl" id="ENSPMGP00000029000.1"/>
    </source>
</evidence>
<dbReference type="Proteomes" id="UP000261520">
    <property type="component" value="Unplaced"/>
</dbReference>
<dbReference type="SUPFAM" id="SSF48371">
    <property type="entry name" value="ARM repeat"/>
    <property type="match status" value="1"/>
</dbReference>
<proteinExistence type="inferred from homology"/>
<dbReference type="GO" id="GO:0031175">
    <property type="term" value="P:neuron projection development"/>
    <property type="evidence" value="ECO:0007669"/>
    <property type="project" value="TreeGrafter"/>
</dbReference>
<reference evidence="4" key="1">
    <citation type="submission" date="2025-08" db="UniProtKB">
        <authorList>
            <consortium name="Ensembl"/>
        </authorList>
    </citation>
    <scope>IDENTIFICATION</scope>
</reference>
<dbReference type="GO" id="GO:0048168">
    <property type="term" value="P:regulation of neuronal synaptic plasticity"/>
    <property type="evidence" value="ECO:0007669"/>
    <property type="project" value="TreeGrafter"/>
</dbReference>
<dbReference type="Pfam" id="PF05536">
    <property type="entry name" value="Neurochondrin"/>
    <property type="match status" value="1"/>
</dbReference>
<comment type="similarity">
    <text evidence="1">Belongs to the neurochondrin family.</text>
</comment>
<dbReference type="AlphaFoldDB" id="A0A3B4BKN3"/>
<protein>
    <recommendedName>
        <fullName evidence="2">Neurochondrin</fullName>
    </recommendedName>
</protein>
<reference evidence="4" key="2">
    <citation type="submission" date="2025-09" db="UniProtKB">
        <authorList>
            <consortium name="Ensembl"/>
        </authorList>
    </citation>
    <scope>IDENTIFICATION</scope>
</reference>
<evidence type="ECO:0000256" key="3">
    <source>
        <dbReference type="SAM" id="MobiDB-lite"/>
    </source>
</evidence>
<dbReference type="Ensembl" id="ENSPMGT00000030870.1">
    <property type="protein sequence ID" value="ENSPMGP00000029000.1"/>
    <property type="gene ID" value="ENSPMGG00000023342.1"/>
</dbReference>
<evidence type="ECO:0000256" key="2">
    <source>
        <dbReference type="ARBA" id="ARBA00018324"/>
    </source>
</evidence>
<evidence type="ECO:0000256" key="1">
    <source>
        <dbReference type="ARBA" id="ARBA00006927"/>
    </source>
</evidence>
<feature type="region of interest" description="Disordered" evidence="3">
    <location>
        <begin position="1"/>
        <end position="28"/>
    </location>
</feature>
<accession>A0A3B4BKN3</accession>
<dbReference type="InterPro" id="IPR016024">
    <property type="entry name" value="ARM-type_fold"/>
</dbReference>
<organism evidence="4 5">
    <name type="scientific">Periophthalmus magnuspinnatus</name>
    <dbReference type="NCBI Taxonomy" id="409849"/>
    <lineage>
        <taxon>Eukaryota</taxon>
        <taxon>Metazoa</taxon>
        <taxon>Chordata</taxon>
        <taxon>Craniata</taxon>
        <taxon>Vertebrata</taxon>
        <taxon>Euteleostomi</taxon>
        <taxon>Actinopterygii</taxon>
        <taxon>Neopterygii</taxon>
        <taxon>Teleostei</taxon>
        <taxon>Neoteleostei</taxon>
        <taxon>Acanthomorphata</taxon>
        <taxon>Gobiaria</taxon>
        <taxon>Gobiiformes</taxon>
        <taxon>Gobioidei</taxon>
        <taxon>Gobiidae</taxon>
        <taxon>Oxudercinae</taxon>
        <taxon>Periophthalmus</taxon>
    </lineage>
</organism>
<sequence length="700" mass="76804">MAESGEANGKDEQGGGKEGESAEDGGLSDAQREVLERCLHALKHAKNDSHTLAALLLITRLCPASQLDQSTLRRIFEAVGLNLPARLLVTAIRGSSESSGLAPNELLSLGTALLAALSTDPDMAYKPQLLTTIPILLQILSNGLNHTQNGQSTTQSYSKIDEAIAADCYQVLYSVCALPLGPEQLLNRGAVRALCLAIEQNQILSCEKGTPLLGCLLSGKTKEKAWNKNPNELFRLFTKLTKDFTQASEKDQLEMCTKLVQFLPPVGSNLENEKLKDVISQIWGVLRPMLQSKLTPKQIGPVLVLGACLLDVCGWEPVGPPKLCCLLVNRACVEVRMGLEEPPGQQLSPETQHTLTGCYRIMEAAMEKACVTGAAPSAQSSVSGLSLQQSRQVLGVLQEAFSAVVYHLQQVDQSRYGDPFIFATFRSLCSWLAEETSCLKEEVIALLPFLIGYCRSHMSNDGEQMGLSDWMDQMSVSGDAHERSTGFVTYLLPALCHLSAEDIPRRELLSLDTPQLLVGFLSESWTSMKEQSPPQRDSSLETACSALLNFTITEPQRVRSDPCFRVLETLLSDTLPVLMHKPSLLVLAANICTLGLMLGRLRTKTDSVDSSHHRLLSYSLRFLTTVSPAWDHCWDEVAELWRLSVQALGSCVRTQPWIISLIRDEGWLKHVLTTLGQSTAPPDEDTQNALEETQKSFLHL</sequence>